<keyword evidence="2" id="KW-1003">Cell membrane</keyword>
<dbReference type="InterPro" id="IPR051449">
    <property type="entry name" value="ABC-2_transporter_component"/>
</dbReference>
<evidence type="ECO:0000313" key="7">
    <source>
        <dbReference type="EMBL" id="MBI4595880.1"/>
    </source>
</evidence>
<evidence type="ECO:0000256" key="5">
    <source>
        <dbReference type="ARBA" id="ARBA00023136"/>
    </source>
</evidence>
<dbReference type="GO" id="GO:0140359">
    <property type="term" value="F:ABC-type transporter activity"/>
    <property type="evidence" value="ECO:0007669"/>
    <property type="project" value="InterPro"/>
</dbReference>
<protein>
    <submittedName>
        <fullName evidence="7">ABC transporter permease subunit</fullName>
    </submittedName>
</protein>
<keyword evidence="5 6" id="KW-0472">Membrane</keyword>
<dbReference type="Pfam" id="PF12679">
    <property type="entry name" value="ABC2_membrane_2"/>
    <property type="match status" value="1"/>
</dbReference>
<dbReference type="GO" id="GO:0005886">
    <property type="term" value="C:plasma membrane"/>
    <property type="evidence" value="ECO:0007669"/>
    <property type="project" value="UniProtKB-SubCell"/>
</dbReference>
<keyword evidence="3 6" id="KW-0812">Transmembrane</keyword>
<feature type="transmembrane region" description="Helical" evidence="6">
    <location>
        <begin position="134"/>
        <end position="152"/>
    </location>
</feature>
<feature type="transmembrane region" description="Helical" evidence="6">
    <location>
        <begin position="20"/>
        <end position="39"/>
    </location>
</feature>
<feature type="transmembrane region" description="Helical" evidence="6">
    <location>
        <begin position="212"/>
        <end position="230"/>
    </location>
</feature>
<proteinExistence type="predicted"/>
<reference evidence="7" key="1">
    <citation type="submission" date="2020-07" db="EMBL/GenBank/DDBJ databases">
        <title>Huge and variable diversity of episymbiotic CPR bacteria and DPANN archaea in groundwater ecosystems.</title>
        <authorList>
            <person name="He C.Y."/>
            <person name="Keren R."/>
            <person name="Whittaker M."/>
            <person name="Farag I.F."/>
            <person name="Doudna J."/>
            <person name="Cate J.H.D."/>
            <person name="Banfield J.F."/>
        </authorList>
    </citation>
    <scope>NUCLEOTIDE SEQUENCE</scope>
    <source>
        <strain evidence="7">NC_groundwater_1482_Ag_S-0.65um_47_24</strain>
    </source>
</reference>
<name>A0A933GNP9_UNCTE</name>
<dbReference type="AlphaFoldDB" id="A0A933GNP9"/>
<dbReference type="Proteomes" id="UP000772181">
    <property type="component" value="Unassembled WGS sequence"/>
</dbReference>
<feature type="transmembrane region" description="Helical" evidence="6">
    <location>
        <begin position="93"/>
        <end position="114"/>
    </location>
</feature>
<dbReference type="PANTHER" id="PTHR30294:SF29">
    <property type="entry name" value="MULTIDRUG ABC TRANSPORTER PERMEASE YBHS-RELATED"/>
    <property type="match status" value="1"/>
</dbReference>
<evidence type="ECO:0000313" key="8">
    <source>
        <dbReference type="Proteomes" id="UP000772181"/>
    </source>
</evidence>
<evidence type="ECO:0000256" key="2">
    <source>
        <dbReference type="ARBA" id="ARBA00022475"/>
    </source>
</evidence>
<evidence type="ECO:0000256" key="1">
    <source>
        <dbReference type="ARBA" id="ARBA00004651"/>
    </source>
</evidence>
<feature type="transmembrane region" description="Helical" evidence="6">
    <location>
        <begin position="159"/>
        <end position="182"/>
    </location>
</feature>
<dbReference type="PANTHER" id="PTHR30294">
    <property type="entry name" value="MEMBRANE COMPONENT OF ABC TRANSPORTER YHHJ-RELATED"/>
    <property type="match status" value="1"/>
</dbReference>
<organism evidence="7 8">
    <name type="scientific">Tectimicrobiota bacterium</name>
    <dbReference type="NCBI Taxonomy" id="2528274"/>
    <lineage>
        <taxon>Bacteria</taxon>
        <taxon>Pseudomonadati</taxon>
        <taxon>Nitrospinota/Tectimicrobiota group</taxon>
        <taxon>Candidatus Tectimicrobiota</taxon>
    </lineage>
</organism>
<feature type="transmembrane region" description="Helical" evidence="6">
    <location>
        <begin position="51"/>
        <end position="72"/>
    </location>
</feature>
<evidence type="ECO:0000256" key="4">
    <source>
        <dbReference type="ARBA" id="ARBA00022989"/>
    </source>
</evidence>
<evidence type="ECO:0000256" key="3">
    <source>
        <dbReference type="ARBA" id="ARBA00022692"/>
    </source>
</evidence>
<dbReference type="EMBL" id="JACQWF010000263">
    <property type="protein sequence ID" value="MBI4595880.1"/>
    <property type="molecule type" value="Genomic_DNA"/>
</dbReference>
<sequence length="236" mass="25858">MRNIAAIAAKELRSYFGAPLAYIITAVFLVVTGYGFAWNSITYLETTIQGFLGWGSFFLLILIPALTMRLLAREVELGTMELLLTAPVRDIEVLLGKFLAGLGILGVMLSLTLYYPALLIFFGHPDRGPIASGYLGLFLLGAVFLAIGLFASSLTSSQIIAFVLASGIVLALWFIGQAATFAEGTSRGVLRYISLSAYLPDFGKGIIDTRAIIYYLSLIALFLFMTLQSLEMRRWR</sequence>
<accession>A0A933GNP9</accession>
<gene>
    <name evidence="7" type="ORF">HY730_05810</name>
</gene>
<keyword evidence="4 6" id="KW-1133">Transmembrane helix</keyword>
<comment type="caution">
    <text evidence="7">The sequence shown here is derived from an EMBL/GenBank/DDBJ whole genome shotgun (WGS) entry which is preliminary data.</text>
</comment>
<evidence type="ECO:0000256" key="6">
    <source>
        <dbReference type="SAM" id="Phobius"/>
    </source>
</evidence>
<comment type="subcellular location">
    <subcellularLocation>
        <location evidence="1">Cell membrane</location>
        <topology evidence="1">Multi-pass membrane protein</topology>
    </subcellularLocation>
</comment>